<proteinExistence type="predicted"/>
<organism evidence="2 3">
    <name type="scientific">Anoxynatronum buryatiense</name>
    <dbReference type="NCBI Taxonomy" id="489973"/>
    <lineage>
        <taxon>Bacteria</taxon>
        <taxon>Bacillati</taxon>
        <taxon>Bacillota</taxon>
        <taxon>Clostridia</taxon>
        <taxon>Eubacteriales</taxon>
        <taxon>Clostridiaceae</taxon>
        <taxon>Anoxynatronum</taxon>
    </lineage>
</organism>
<reference evidence="2" key="1">
    <citation type="submission" date="2017-05" db="EMBL/GenBank/DDBJ databases">
        <authorList>
            <person name="Varghese N."/>
            <person name="Submissions S."/>
        </authorList>
    </citation>
    <scope>NUCLEOTIDE SEQUENCE</scope>
    <source>
        <strain evidence="2">Su22</strain>
    </source>
</reference>
<dbReference type="InterPro" id="IPR036388">
    <property type="entry name" value="WH-like_DNA-bd_sf"/>
</dbReference>
<dbReference type="Gene3D" id="3.40.190.10">
    <property type="entry name" value="Periplasmic binding protein-like II"/>
    <property type="match status" value="2"/>
</dbReference>
<dbReference type="PANTHER" id="PTHR37945">
    <property type="entry name" value="EXTRACELLULAR TUNGSTATE BINDING PROTEIN"/>
    <property type="match status" value="1"/>
</dbReference>
<evidence type="ECO:0000259" key="1">
    <source>
        <dbReference type="Pfam" id="PF12849"/>
    </source>
</evidence>
<feature type="domain" description="PBP" evidence="1">
    <location>
        <begin position="133"/>
        <end position="357"/>
    </location>
</feature>
<dbReference type="SUPFAM" id="SSF53850">
    <property type="entry name" value="Periplasmic binding protein-like II"/>
    <property type="match status" value="1"/>
</dbReference>
<dbReference type="EMBL" id="FXUF01000001">
    <property type="protein sequence ID" value="SMP40119.1"/>
    <property type="molecule type" value="Genomic_DNA"/>
</dbReference>
<dbReference type="Proteomes" id="UP001158066">
    <property type="component" value="Unassembled WGS sequence"/>
</dbReference>
<accession>A0AA46AHK9</accession>
<protein>
    <submittedName>
        <fullName evidence="2">Tungstate transport system substrate-binding protein</fullName>
    </submittedName>
</protein>
<dbReference type="Gene3D" id="1.10.10.10">
    <property type="entry name" value="Winged helix-like DNA-binding domain superfamily/Winged helix DNA-binding domain"/>
    <property type="match status" value="1"/>
</dbReference>
<keyword evidence="3" id="KW-1185">Reference proteome</keyword>
<dbReference type="PANTHER" id="PTHR37945:SF1">
    <property type="entry name" value="EXTRACELLULAR TUNGSTATE BINDING PROTEIN"/>
    <property type="match status" value="1"/>
</dbReference>
<dbReference type="SUPFAM" id="SSF46785">
    <property type="entry name" value="Winged helix' DNA-binding domain"/>
    <property type="match status" value="1"/>
</dbReference>
<dbReference type="RefSeq" id="WP_283407681.1">
    <property type="nucleotide sequence ID" value="NZ_FXUF01000001.1"/>
</dbReference>
<evidence type="ECO:0000313" key="3">
    <source>
        <dbReference type="Proteomes" id="UP001158066"/>
    </source>
</evidence>
<name>A0AA46AHK9_9CLOT</name>
<dbReference type="Pfam" id="PF12849">
    <property type="entry name" value="PBP_like_2"/>
    <property type="match status" value="1"/>
</dbReference>
<dbReference type="InterPro" id="IPR024370">
    <property type="entry name" value="PBP_domain"/>
</dbReference>
<gene>
    <name evidence="2" type="ORF">SAMN06296020_101330</name>
</gene>
<comment type="caution">
    <text evidence="2">The sequence shown here is derived from an EMBL/GenBank/DDBJ whole genome shotgun (WGS) entry which is preliminary data.</text>
</comment>
<dbReference type="InterPro" id="IPR052738">
    <property type="entry name" value="ABC-Tungstate_binding"/>
</dbReference>
<evidence type="ECO:0000313" key="2">
    <source>
        <dbReference type="EMBL" id="SMP40119.1"/>
    </source>
</evidence>
<sequence length="378" mass="41892">MKDHRPEAFQILRAIDGKRSFSVDKLFALMNQIQVTGSISGAAANLSVSYRYAWGLIQDAEKALGAELVIKQVGGAEGGGTTITEKGKRLLYQYDHLKQEIDDQLNGLLTSIEDKYVDSHDERPLRIGDHILLMASTIGPVEAGLVDALEQAYYRETGTLVRHIAAGSGRALDIARQGRVDLVLVHAPEQEQLFMEEGWGIERHYLMSNSFLLVGPKSDPARLCNIRSEAGVTGLFQQIALTQKPFVSRGDRSGTHLREMKVWKLAGIQPAEPWHMKTPTVMGNVGALQLAVEKEAYTLTDAATYWQMPCQDSMTVFSGETSDDVLLMNHYFLIIVNPERFAHVNVQDARRFAEWLTKGAGRALIAGFGNDNSPKSFF</sequence>
<dbReference type="InterPro" id="IPR036390">
    <property type="entry name" value="WH_DNA-bd_sf"/>
</dbReference>
<dbReference type="AlphaFoldDB" id="A0AA46AHK9"/>